<dbReference type="Proteomes" id="UP000799755">
    <property type="component" value="Unassembled WGS sequence"/>
</dbReference>
<evidence type="ECO:0000313" key="2">
    <source>
        <dbReference type="Proteomes" id="UP000799755"/>
    </source>
</evidence>
<dbReference type="EMBL" id="MU003533">
    <property type="protein sequence ID" value="KAF2464861.1"/>
    <property type="molecule type" value="Genomic_DNA"/>
</dbReference>
<comment type="caution">
    <text evidence="1">The sequence shown here is derived from an EMBL/GenBank/DDBJ whole genome shotgun (WGS) entry which is preliminary data.</text>
</comment>
<gene>
    <name evidence="1" type="ORF">BDR25DRAFT_361090</name>
</gene>
<evidence type="ECO:0000313" key="1">
    <source>
        <dbReference type="EMBL" id="KAF2464861.1"/>
    </source>
</evidence>
<reference evidence="1" key="1">
    <citation type="journal article" date="2020" name="Stud. Mycol.">
        <title>101 Dothideomycetes genomes: a test case for predicting lifestyles and emergence of pathogens.</title>
        <authorList>
            <person name="Haridas S."/>
            <person name="Albert R."/>
            <person name="Binder M."/>
            <person name="Bloem J."/>
            <person name="Labutti K."/>
            <person name="Salamov A."/>
            <person name="Andreopoulos B."/>
            <person name="Baker S."/>
            <person name="Barry K."/>
            <person name="Bills G."/>
            <person name="Bluhm B."/>
            <person name="Cannon C."/>
            <person name="Castanera R."/>
            <person name="Culley D."/>
            <person name="Daum C."/>
            <person name="Ezra D."/>
            <person name="Gonzalez J."/>
            <person name="Henrissat B."/>
            <person name="Kuo A."/>
            <person name="Liang C."/>
            <person name="Lipzen A."/>
            <person name="Lutzoni F."/>
            <person name="Magnuson J."/>
            <person name="Mondo S."/>
            <person name="Nolan M."/>
            <person name="Ohm R."/>
            <person name="Pangilinan J."/>
            <person name="Park H.-J."/>
            <person name="Ramirez L."/>
            <person name="Alfaro M."/>
            <person name="Sun H."/>
            <person name="Tritt A."/>
            <person name="Yoshinaga Y."/>
            <person name="Zwiers L.-H."/>
            <person name="Turgeon B."/>
            <person name="Goodwin S."/>
            <person name="Spatafora J."/>
            <person name="Crous P."/>
            <person name="Grigoriev I."/>
        </authorList>
    </citation>
    <scope>NUCLEOTIDE SEQUENCE</scope>
    <source>
        <strain evidence="1">ATCC 200398</strain>
    </source>
</reference>
<sequence>MFQEVAPGTVEAFNQRADLSPETVVCIMVNCAGSVKVLAVLLSCDFLQREFVDSAFAFECNASFRFRGCLGLTVLQGLELPSRACILKAVLERFLHLDKSFQRVERSTRSSAVNQKEEIQWSHIRNWTWESKQDILTARVLSKGSGVPEAPKYTVPLNNAAVISDRFDKVDAISYSIATGPGVLRYLALKGIGLPSHYYGQSQNFQSIWLNFASFNNDGSRVLCREYTLSVQIRQNYGFVRMESVNPNTLERLLEIRNMVAVSLHSCRLQTARLSARLSAAEIGAQTFALGARIVGASPEKQEGVGALQPSLQKLHTGAFFRILEAKLRENTESEQAVSRANIWKKGCTQQYGKLPKLTAMNDGKTENLAGLSMVDLVYHPANPDSVPTGSSSGEAQISIGAYVALSSGEKSFHRNIWRSPIPKLPIPKMGMLTSMTTLQSLYHCPEKSLVFLSCIEQYHTLSKFHRISRVVESQIAVWSGDATIYYILRIRLETVGKLADRNPANSLLELGAAEVIQNHRTRTIAMVGKNKIKIEIPTETNGDTVSANRELPIIPVNACHDILLGSSIRMVDAWWKDRPVLTEWRGPLCEKSLSDKGYICHPPRPFTQQQLGTWRSQSHGTGCNLHVVYDQRLLWIVHIDALCGFLRDPHCSIRKNMFWGKDEGRGDWLIQRLVLTLVLEVVGSFEATDLVIVLGESRSTLKANANSLFLYSQRVYGYPFPFLDKITSATSSAIGRLGDGARTIYDTTKALAVISLLVAYMLGRLLPLSDPAYIESRYQ</sequence>
<protein>
    <submittedName>
        <fullName evidence="1">Uncharacterized protein</fullName>
    </submittedName>
</protein>
<proteinExistence type="predicted"/>
<keyword evidence="2" id="KW-1185">Reference proteome</keyword>
<accession>A0ACB6QD87</accession>
<name>A0ACB6QD87_9PLEO</name>
<organism evidence="1 2">
    <name type="scientific">Lindgomyces ingoldianus</name>
    <dbReference type="NCBI Taxonomy" id="673940"/>
    <lineage>
        <taxon>Eukaryota</taxon>
        <taxon>Fungi</taxon>
        <taxon>Dikarya</taxon>
        <taxon>Ascomycota</taxon>
        <taxon>Pezizomycotina</taxon>
        <taxon>Dothideomycetes</taxon>
        <taxon>Pleosporomycetidae</taxon>
        <taxon>Pleosporales</taxon>
        <taxon>Lindgomycetaceae</taxon>
        <taxon>Lindgomyces</taxon>
    </lineage>
</organism>